<proteinExistence type="predicted"/>
<dbReference type="STRING" id="1129794.C427_3327"/>
<gene>
    <name evidence="2" type="ORF">C427_3327</name>
</gene>
<feature type="transmembrane region" description="Helical" evidence="1">
    <location>
        <begin position="119"/>
        <end position="136"/>
    </location>
</feature>
<dbReference type="PATRIC" id="fig|1129794.4.peg.3308"/>
<feature type="transmembrane region" description="Helical" evidence="1">
    <location>
        <begin position="38"/>
        <end position="55"/>
    </location>
</feature>
<accession>K7AS51</accession>
<dbReference type="EMBL" id="CP003837">
    <property type="protein sequence ID" value="AGH45436.1"/>
    <property type="molecule type" value="Genomic_DNA"/>
</dbReference>
<feature type="transmembrane region" description="Helical" evidence="1">
    <location>
        <begin position="62"/>
        <end position="82"/>
    </location>
</feature>
<organism evidence="2 3">
    <name type="scientific">Paraglaciecola psychrophila 170</name>
    <dbReference type="NCBI Taxonomy" id="1129794"/>
    <lineage>
        <taxon>Bacteria</taxon>
        <taxon>Pseudomonadati</taxon>
        <taxon>Pseudomonadota</taxon>
        <taxon>Gammaproteobacteria</taxon>
        <taxon>Alteromonadales</taxon>
        <taxon>Alteromonadaceae</taxon>
        <taxon>Paraglaciecola</taxon>
    </lineage>
</organism>
<protein>
    <recommendedName>
        <fullName evidence="4">DUF3429 domain-containing protein</fullName>
    </recommendedName>
</protein>
<dbReference type="InterPro" id="IPR021836">
    <property type="entry name" value="DUF3429"/>
</dbReference>
<feature type="transmembrane region" description="Helical" evidence="1">
    <location>
        <begin position="88"/>
        <end position="107"/>
    </location>
</feature>
<evidence type="ECO:0000313" key="2">
    <source>
        <dbReference type="EMBL" id="AGH45436.1"/>
    </source>
</evidence>
<dbReference type="HOGENOM" id="CLU_1853291_0_0_6"/>
<keyword evidence="3" id="KW-1185">Reference proteome</keyword>
<keyword evidence="1" id="KW-0472">Membrane</keyword>
<dbReference type="KEGG" id="gps:C427_3327"/>
<evidence type="ECO:0000313" key="3">
    <source>
        <dbReference type="Proteomes" id="UP000011864"/>
    </source>
</evidence>
<keyword evidence="1" id="KW-0812">Transmembrane</keyword>
<dbReference type="AlphaFoldDB" id="K7AS51"/>
<reference evidence="2 3" key="1">
    <citation type="journal article" date="2013" name="Genome Announc.">
        <title>Complete Genome Sequence of Glaciecola psychrophila Strain 170T.</title>
        <authorList>
            <person name="Yin J."/>
            <person name="Chen J."/>
            <person name="Liu G."/>
            <person name="Yu Y."/>
            <person name="Song L."/>
            <person name="Wang X."/>
            <person name="Qu X."/>
        </authorList>
    </citation>
    <scope>NUCLEOTIDE SEQUENCE [LARGE SCALE GENOMIC DNA]</scope>
    <source>
        <strain evidence="2 3">170</strain>
    </source>
</reference>
<evidence type="ECO:0008006" key="4">
    <source>
        <dbReference type="Google" id="ProtNLM"/>
    </source>
</evidence>
<sequence>MPSTIKILGYAGLIPFFGLAVLSLTLNDNTLVIDSLSLYAFGIFTFLCGAWWPTTDMQNAKFWRIVLSNFLFLTAFFVFLLLSNQWLAIGSLLFILIWAIERFSSLIPQHSLSYSKMRTVLTFVASLSMITTYLFGAV</sequence>
<feature type="transmembrane region" description="Helical" evidence="1">
    <location>
        <begin position="7"/>
        <end position="26"/>
    </location>
</feature>
<dbReference type="RefSeq" id="WP_007638719.1">
    <property type="nucleotide sequence ID" value="NC_020514.1"/>
</dbReference>
<keyword evidence="1" id="KW-1133">Transmembrane helix</keyword>
<dbReference type="Proteomes" id="UP000011864">
    <property type="component" value="Chromosome"/>
</dbReference>
<evidence type="ECO:0000256" key="1">
    <source>
        <dbReference type="SAM" id="Phobius"/>
    </source>
</evidence>
<dbReference type="OrthoDB" id="8591832at2"/>
<dbReference type="Pfam" id="PF11911">
    <property type="entry name" value="DUF3429"/>
    <property type="match status" value="1"/>
</dbReference>
<name>K7AS51_9ALTE</name>